<reference evidence="3 4" key="1">
    <citation type="submission" date="2021-02" db="EMBL/GenBank/DDBJ databases">
        <title>Bacillus sp. RD4P76, an endophyte from a halophyte.</title>
        <authorList>
            <person name="Sun J.-Q."/>
        </authorList>
    </citation>
    <scope>NUCLEOTIDE SEQUENCE [LARGE SCALE GENOMIC DNA]</scope>
    <source>
        <strain evidence="3 4">RD4P76</strain>
    </source>
</reference>
<sequence length="290" mass="32707">MRDQAESLRQRLQRMKDRTEAKVIAVVSGKGGVGKSNFSLNFAINLSRNKQKVLIFDMDIGMGNIDILMGLPSRGSFVDIFKQGISIQDIIKEGPEGVDFISGGSGLSTLFKLDSEKLSYFLNQLGKLALDYDYILFDMGAGITEDSLQLLLSVHEIFVVTTPEPTAITDAYSMMKYICTKENNAEFYLIVNRALSHEEGTSTLKRLSEVMRQFLKKEIVQLGYLPDDRNVNKAVSRQTPFSVFDPKSKVSIALKEIADRYIDGNSIENGKQKPKSFSFISRLRHYFQER</sequence>
<dbReference type="Pfam" id="PF10609">
    <property type="entry name" value="ParA"/>
    <property type="match status" value="1"/>
</dbReference>
<proteinExistence type="predicted"/>
<dbReference type="EMBL" id="JAFELM010000031">
    <property type="protein sequence ID" value="MBM6618426.1"/>
    <property type="molecule type" value="Genomic_DNA"/>
</dbReference>
<accession>A0ABS2DIV7</accession>
<evidence type="ECO:0000256" key="1">
    <source>
        <dbReference type="ARBA" id="ARBA00022741"/>
    </source>
</evidence>
<dbReference type="CDD" id="cd02038">
    <property type="entry name" value="FlhG-like"/>
    <property type="match status" value="1"/>
</dbReference>
<keyword evidence="4" id="KW-1185">Reference proteome</keyword>
<dbReference type="RefSeq" id="WP_204203776.1">
    <property type="nucleotide sequence ID" value="NZ_JAFELM010000031.1"/>
</dbReference>
<evidence type="ECO:0000313" key="4">
    <source>
        <dbReference type="Proteomes" id="UP001518925"/>
    </source>
</evidence>
<gene>
    <name evidence="3" type="ORF">JR050_12225</name>
</gene>
<keyword evidence="2" id="KW-0067">ATP-binding</keyword>
<dbReference type="InterPro" id="IPR033875">
    <property type="entry name" value="FlhG"/>
</dbReference>
<evidence type="ECO:0000313" key="3">
    <source>
        <dbReference type="EMBL" id="MBM6618426.1"/>
    </source>
</evidence>
<dbReference type="SUPFAM" id="SSF52540">
    <property type="entry name" value="P-loop containing nucleoside triphosphate hydrolases"/>
    <property type="match status" value="1"/>
</dbReference>
<organism evidence="3 4">
    <name type="scientific">Bacillus suaedaesalsae</name>
    <dbReference type="NCBI Taxonomy" id="2810349"/>
    <lineage>
        <taxon>Bacteria</taxon>
        <taxon>Bacillati</taxon>
        <taxon>Bacillota</taxon>
        <taxon>Bacilli</taxon>
        <taxon>Bacillales</taxon>
        <taxon>Bacillaceae</taxon>
        <taxon>Bacillus</taxon>
    </lineage>
</organism>
<dbReference type="PANTHER" id="PTHR43384:SF4">
    <property type="entry name" value="CELLULOSE BIOSYNTHESIS PROTEIN BCSQ-RELATED"/>
    <property type="match status" value="1"/>
</dbReference>
<dbReference type="InterPro" id="IPR050625">
    <property type="entry name" value="ParA/MinD_ATPase"/>
</dbReference>
<keyword evidence="1" id="KW-0547">Nucleotide-binding</keyword>
<protein>
    <submittedName>
        <fullName evidence="3">MinD/ParA family protein</fullName>
    </submittedName>
</protein>
<dbReference type="InterPro" id="IPR027417">
    <property type="entry name" value="P-loop_NTPase"/>
</dbReference>
<evidence type="ECO:0000256" key="2">
    <source>
        <dbReference type="ARBA" id="ARBA00022840"/>
    </source>
</evidence>
<dbReference type="InterPro" id="IPR025501">
    <property type="entry name" value="MinD_FleN"/>
</dbReference>
<dbReference type="InterPro" id="IPR033756">
    <property type="entry name" value="YlxH/NBP35"/>
</dbReference>
<dbReference type="PANTHER" id="PTHR43384">
    <property type="entry name" value="SEPTUM SITE-DETERMINING PROTEIN MIND HOMOLOG, CHLOROPLASTIC-RELATED"/>
    <property type="match status" value="1"/>
</dbReference>
<comment type="caution">
    <text evidence="3">The sequence shown here is derived from an EMBL/GenBank/DDBJ whole genome shotgun (WGS) entry which is preliminary data.</text>
</comment>
<dbReference type="Gene3D" id="3.40.50.300">
    <property type="entry name" value="P-loop containing nucleotide triphosphate hydrolases"/>
    <property type="match status" value="1"/>
</dbReference>
<dbReference type="Proteomes" id="UP001518925">
    <property type="component" value="Unassembled WGS sequence"/>
</dbReference>
<name>A0ABS2DIV7_9BACI</name>
<dbReference type="PIRSF" id="PIRSF003092">
    <property type="entry name" value="MinD"/>
    <property type="match status" value="1"/>
</dbReference>